<gene>
    <name evidence="1" type="ORF">OFUS_LOCUS6075</name>
</gene>
<feature type="non-terminal residue" evidence="1">
    <location>
        <position position="230"/>
    </location>
</feature>
<reference evidence="1" key="1">
    <citation type="submission" date="2022-03" db="EMBL/GenBank/DDBJ databases">
        <authorList>
            <person name="Martin C."/>
        </authorList>
    </citation>
    <scope>NUCLEOTIDE SEQUENCE</scope>
</reference>
<evidence type="ECO:0000313" key="1">
    <source>
        <dbReference type="EMBL" id="CAH1779247.1"/>
    </source>
</evidence>
<keyword evidence="2" id="KW-1185">Reference proteome</keyword>
<dbReference type="AlphaFoldDB" id="A0A8S4NGD8"/>
<dbReference type="Proteomes" id="UP000749559">
    <property type="component" value="Unassembled WGS sequence"/>
</dbReference>
<name>A0A8S4NGD8_OWEFU</name>
<protein>
    <submittedName>
        <fullName evidence="1">Uncharacterized protein</fullName>
    </submittedName>
</protein>
<sequence>YVKCMTAPARNTEPKTINLFSLAIVVEMAPSDTYGIKIEADGLFGLDNLQFQCDENQHQCVASECPTHHTKLGSRCSIVDNVIVQVILVCMLNYNSSYTDKIYKDNNNNNKNNVLKGIIEENFNPVGYIYKEYSHWDSFISTYKEKFKFNITAPSDVMVASLEMGLLKQRDSLIAQLEQFYTKVSVDMTYEVIKLGSNDMITQAVASDQNHLQACWVILVTFLTFRVIFV</sequence>
<proteinExistence type="predicted"/>
<comment type="caution">
    <text evidence="1">The sequence shown here is derived from an EMBL/GenBank/DDBJ whole genome shotgun (WGS) entry which is preliminary data.</text>
</comment>
<evidence type="ECO:0000313" key="2">
    <source>
        <dbReference type="Proteomes" id="UP000749559"/>
    </source>
</evidence>
<dbReference type="EMBL" id="CAIIXF020000003">
    <property type="protein sequence ID" value="CAH1779247.1"/>
    <property type="molecule type" value="Genomic_DNA"/>
</dbReference>
<feature type="non-terminal residue" evidence="1">
    <location>
        <position position="1"/>
    </location>
</feature>
<accession>A0A8S4NGD8</accession>
<organism evidence="1 2">
    <name type="scientific">Owenia fusiformis</name>
    <name type="common">Polychaete worm</name>
    <dbReference type="NCBI Taxonomy" id="6347"/>
    <lineage>
        <taxon>Eukaryota</taxon>
        <taxon>Metazoa</taxon>
        <taxon>Spiralia</taxon>
        <taxon>Lophotrochozoa</taxon>
        <taxon>Annelida</taxon>
        <taxon>Polychaeta</taxon>
        <taxon>Sedentaria</taxon>
        <taxon>Canalipalpata</taxon>
        <taxon>Sabellida</taxon>
        <taxon>Oweniida</taxon>
        <taxon>Oweniidae</taxon>
        <taxon>Owenia</taxon>
    </lineage>
</organism>